<dbReference type="InterPro" id="IPR036390">
    <property type="entry name" value="WH_DNA-bd_sf"/>
</dbReference>
<dbReference type="RefSeq" id="WP_343211868.1">
    <property type="nucleotide sequence ID" value="NZ_CP123585.1"/>
</dbReference>
<protein>
    <submittedName>
        <fullName evidence="6">LysR substrate-binding domain-containing protein</fullName>
    </submittedName>
</protein>
<geneLocation type="plasmid" evidence="6 7">
    <name>unnamed4</name>
</geneLocation>
<dbReference type="PANTHER" id="PTHR30537:SF32">
    <property type="entry name" value="HTH-TYPE TRANSCRIPTIONAL REGULATOR DSDC"/>
    <property type="match status" value="1"/>
</dbReference>
<feature type="domain" description="HTH lysR-type" evidence="5">
    <location>
        <begin position="6"/>
        <end position="63"/>
    </location>
</feature>
<evidence type="ECO:0000313" key="6">
    <source>
        <dbReference type="EMBL" id="WZK91163.1"/>
    </source>
</evidence>
<dbReference type="InterPro" id="IPR036388">
    <property type="entry name" value="WH-like_DNA-bd_sf"/>
</dbReference>
<evidence type="ECO:0000256" key="2">
    <source>
        <dbReference type="ARBA" id="ARBA00023015"/>
    </source>
</evidence>
<dbReference type="Pfam" id="PF03466">
    <property type="entry name" value="LysR_substrate"/>
    <property type="match status" value="1"/>
</dbReference>
<dbReference type="EMBL" id="CP123585">
    <property type="protein sequence ID" value="WZK91163.1"/>
    <property type="molecule type" value="Genomic_DNA"/>
</dbReference>
<comment type="similarity">
    <text evidence="1">Belongs to the LysR transcriptional regulatory family.</text>
</comment>
<dbReference type="Pfam" id="PF00126">
    <property type="entry name" value="HTH_1"/>
    <property type="match status" value="1"/>
</dbReference>
<keyword evidence="6" id="KW-0614">Plasmid</keyword>
<keyword evidence="2" id="KW-0805">Transcription regulation</keyword>
<dbReference type="InterPro" id="IPR058163">
    <property type="entry name" value="LysR-type_TF_proteobact-type"/>
</dbReference>
<dbReference type="InterPro" id="IPR000847">
    <property type="entry name" value="LysR_HTH_N"/>
</dbReference>
<dbReference type="PROSITE" id="PS50931">
    <property type="entry name" value="HTH_LYSR"/>
    <property type="match status" value="1"/>
</dbReference>
<reference evidence="6 7" key="1">
    <citation type="submission" date="2023-04" db="EMBL/GenBank/DDBJ databases">
        <title>Complete genome sequence of Alisedimentitalea scapharcae.</title>
        <authorList>
            <person name="Rong J.-C."/>
            <person name="Yi M.-L."/>
            <person name="Zhao Q."/>
        </authorList>
    </citation>
    <scope>NUCLEOTIDE SEQUENCE [LARGE SCALE GENOMIC DNA]</scope>
    <source>
        <strain evidence="6 7">KCTC 42119</strain>
        <plasmid evidence="6 7">unnamed4</plasmid>
    </source>
</reference>
<evidence type="ECO:0000313" key="7">
    <source>
        <dbReference type="Proteomes" id="UP001623232"/>
    </source>
</evidence>
<evidence type="ECO:0000256" key="4">
    <source>
        <dbReference type="ARBA" id="ARBA00023163"/>
    </source>
</evidence>
<accession>A0ABZ2XYG7</accession>
<dbReference type="PANTHER" id="PTHR30537">
    <property type="entry name" value="HTH-TYPE TRANSCRIPTIONAL REGULATOR"/>
    <property type="match status" value="1"/>
</dbReference>
<keyword evidence="3" id="KW-0238">DNA-binding</keyword>
<dbReference type="Gene3D" id="1.10.10.10">
    <property type="entry name" value="Winged helix-like DNA-binding domain superfamily/Winged helix DNA-binding domain"/>
    <property type="match status" value="1"/>
</dbReference>
<gene>
    <name evidence="6" type="ORF">QEZ52_21615</name>
</gene>
<dbReference type="Gene3D" id="3.40.190.10">
    <property type="entry name" value="Periplasmic binding protein-like II"/>
    <property type="match status" value="2"/>
</dbReference>
<dbReference type="SUPFAM" id="SSF46785">
    <property type="entry name" value="Winged helix' DNA-binding domain"/>
    <property type="match status" value="1"/>
</dbReference>
<name>A0ABZ2XYG7_9RHOB</name>
<proteinExistence type="inferred from homology"/>
<evidence type="ECO:0000259" key="5">
    <source>
        <dbReference type="PROSITE" id="PS50931"/>
    </source>
</evidence>
<dbReference type="SUPFAM" id="SSF53850">
    <property type="entry name" value="Periplasmic binding protein-like II"/>
    <property type="match status" value="1"/>
</dbReference>
<evidence type="ECO:0000256" key="1">
    <source>
        <dbReference type="ARBA" id="ARBA00009437"/>
    </source>
</evidence>
<keyword evidence="7" id="KW-1185">Reference proteome</keyword>
<sequence>MRRRLPPLYSLRAFEAAARHSSFSKASNELNLTAAAIAHQVKKLEMELGVELFQRRPRGVELNEAGKEYLRIVERLLDDLTRETQLFKAQHRAQPIRIAALHVVSERLVRPLVQAFFSDHPDVRAELIADMVEPDFRSGNLDVVVWHGEIPPPQYPSIRIMSETLTPVCAPQLLEGFPAGMTMDDVQKIPALYDLYWDDDWTTWLEAAGGRDLQNSLGFSLYSAMIQTVREGGGIAIGHTGLLEKELKSGQLVKPFDLEIPSRKSYFALTTNEILRKPGVAAFWEWLAEATQAMDK</sequence>
<dbReference type="InterPro" id="IPR005119">
    <property type="entry name" value="LysR_subst-bd"/>
</dbReference>
<organism evidence="6 7">
    <name type="scientific">Aliisedimentitalea scapharcae</name>
    <dbReference type="NCBI Taxonomy" id="1524259"/>
    <lineage>
        <taxon>Bacteria</taxon>
        <taxon>Pseudomonadati</taxon>
        <taxon>Pseudomonadota</taxon>
        <taxon>Alphaproteobacteria</taxon>
        <taxon>Rhodobacterales</taxon>
        <taxon>Roseobacteraceae</taxon>
        <taxon>Aliisedimentitalea</taxon>
    </lineage>
</organism>
<dbReference type="PRINTS" id="PR00039">
    <property type="entry name" value="HTHLYSR"/>
</dbReference>
<dbReference type="Proteomes" id="UP001623232">
    <property type="component" value="Plasmid unnamed4"/>
</dbReference>
<evidence type="ECO:0000256" key="3">
    <source>
        <dbReference type="ARBA" id="ARBA00023125"/>
    </source>
</evidence>
<keyword evidence="4" id="KW-0804">Transcription</keyword>